<accession>A0AB39LB06</accession>
<gene>
    <name evidence="2" type="ORF">AB4X21_08655</name>
</gene>
<dbReference type="InterPro" id="IPR011483">
    <property type="entry name" value="Sde182_NH-like"/>
</dbReference>
<protein>
    <submittedName>
        <fullName evidence="2">DUF1593 domain-containing protein</fullName>
    </submittedName>
</protein>
<dbReference type="InterPro" id="IPR036452">
    <property type="entry name" value="Ribo_hydro-like"/>
</dbReference>
<sequence length="317" mass="36684">MEVAGIILTSSMFHYSGNDEKPAYRWTGETWIPEMIHRYAEVYSNLVKHDPDYPTPQSLLDVYRIGNISDVGEMEEETEGSNFLMDLMLDQDERPLYIQTWGGTNTTARALKSIQERFEGTSEWAHIKSKIESKVVLYIILDQDGTYGDYISKNWNLTTLNDSLNFGYFGYGWKNLPKEIRSSLDDHWQQIHILNKGSLIEKYALIGDGYYLAGEIEPEQFGQEKWLEAHPDYKKYDFISEGDSLSYFYLIQTSLRGFEHPTYGSWGGRFTEVAPNTFSTEKTVDYNPLTQRFEQEYSFIVGLMISKQISPLEFNGV</sequence>
<dbReference type="Gene3D" id="3.90.245.10">
    <property type="entry name" value="Ribonucleoside hydrolase-like"/>
    <property type="match status" value="1"/>
</dbReference>
<feature type="domain" description="Cellulose-binding Sde182 nucleoside hydrolase-like" evidence="1">
    <location>
        <begin position="1"/>
        <end position="270"/>
    </location>
</feature>
<evidence type="ECO:0000259" key="1">
    <source>
        <dbReference type="Pfam" id="PF07632"/>
    </source>
</evidence>
<dbReference type="AlphaFoldDB" id="A0AB39LB06"/>
<organism evidence="2">
    <name type="scientific">Streptococcus sp. CP1998</name>
    <dbReference type="NCBI Taxonomy" id="3238303"/>
    <lineage>
        <taxon>Bacteria</taxon>
        <taxon>Bacillati</taxon>
        <taxon>Bacillota</taxon>
        <taxon>Bacilli</taxon>
        <taxon>Lactobacillales</taxon>
        <taxon>Streptococcaceae</taxon>
        <taxon>Streptococcus</taxon>
    </lineage>
</organism>
<dbReference type="GO" id="GO:0016799">
    <property type="term" value="F:hydrolase activity, hydrolyzing N-glycosyl compounds"/>
    <property type="evidence" value="ECO:0007669"/>
    <property type="project" value="InterPro"/>
</dbReference>
<dbReference type="Pfam" id="PF07632">
    <property type="entry name" value="Sde182_NH-like"/>
    <property type="match status" value="1"/>
</dbReference>
<dbReference type="RefSeq" id="WP_369087840.1">
    <property type="nucleotide sequence ID" value="NZ_CP163380.1"/>
</dbReference>
<reference evidence="2" key="1">
    <citation type="submission" date="2024-07" db="EMBL/GenBank/DDBJ databases">
        <authorList>
            <person name="Li G."/>
        </authorList>
    </citation>
    <scope>NUCLEOTIDE SEQUENCE</scope>
    <source>
        <strain evidence="2">CP1998</strain>
    </source>
</reference>
<evidence type="ECO:0000313" key="2">
    <source>
        <dbReference type="EMBL" id="XDP49621.1"/>
    </source>
</evidence>
<proteinExistence type="predicted"/>
<name>A0AB39LB06_9STRE</name>
<dbReference type="EMBL" id="CP163380">
    <property type="protein sequence ID" value="XDP49621.1"/>
    <property type="molecule type" value="Genomic_DNA"/>
</dbReference>